<evidence type="ECO:0000256" key="2">
    <source>
        <dbReference type="ARBA" id="ARBA00022475"/>
    </source>
</evidence>
<feature type="transmembrane region" description="Helical" evidence="6">
    <location>
        <begin position="620"/>
        <end position="644"/>
    </location>
</feature>
<keyword evidence="4 6" id="KW-1133">Transmembrane helix</keyword>
<comment type="subcellular location">
    <subcellularLocation>
        <location evidence="1 6">Cell membrane</location>
        <topology evidence="1 6">Multi-pass membrane protein</topology>
    </subcellularLocation>
</comment>
<evidence type="ECO:0000256" key="6">
    <source>
        <dbReference type="PIRNR" id="PIRNR018968"/>
    </source>
</evidence>
<evidence type="ECO:0000313" key="8">
    <source>
        <dbReference type="EMBL" id="QHI72635.1"/>
    </source>
</evidence>
<dbReference type="AlphaFoldDB" id="A0A6P1MNQ2"/>
<evidence type="ECO:0000256" key="3">
    <source>
        <dbReference type="ARBA" id="ARBA00022692"/>
    </source>
</evidence>
<name>A0A6P1MNQ2_9FIRM</name>
<feature type="transmembrane region" description="Helical" evidence="6">
    <location>
        <begin position="58"/>
        <end position="78"/>
    </location>
</feature>
<feature type="transmembrane region" description="Helical" evidence="6">
    <location>
        <begin position="112"/>
        <end position="135"/>
    </location>
</feature>
<keyword evidence="6" id="KW-0813">Transport</keyword>
<dbReference type="InterPro" id="IPR027022">
    <property type="entry name" value="ABC_permease_BceB-typ"/>
</dbReference>
<dbReference type="PANTHER" id="PTHR46795:SF3">
    <property type="entry name" value="ABC TRANSPORTER PERMEASE"/>
    <property type="match status" value="1"/>
</dbReference>
<dbReference type="GO" id="GO:0005886">
    <property type="term" value="C:plasma membrane"/>
    <property type="evidence" value="ECO:0007669"/>
    <property type="project" value="UniProtKB-SubCell"/>
</dbReference>
<feature type="transmembrane region" description="Helical" evidence="6">
    <location>
        <begin position="284"/>
        <end position="310"/>
    </location>
</feature>
<dbReference type="InterPro" id="IPR052536">
    <property type="entry name" value="ABC-4_Integral_Memb_Prot"/>
</dbReference>
<keyword evidence="9" id="KW-1185">Reference proteome</keyword>
<protein>
    <submittedName>
        <fullName evidence="8">ABC transporter permease</fullName>
    </submittedName>
</protein>
<dbReference type="RefSeq" id="WP_162362403.1">
    <property type="nucleotide sequence ID" value="NZ_CP047591.1"/>
</dbReference>
<feature type="transmembrane region" description="Helical" evidence="6">
    <location>
        <begin position="525"/>
        <end position="552"/>
    </location>
</feature>
<gene>
    <name evidence="8" type="ORF">Ami3637_09700</name>
</gene>
<organism evidence="8 9">
    <name type="scientific">Aminipila terrae</name>
    <dbReference type="NCBI Taxonomy" id="2697030"/>
    <lineage>
        <taxon>Bacteria</taxon>
        <taxon>Bacillati</taxon>
        <taxon>Bacillota</taxon>
        <taxon>Clostridia</taxon>
        <taxon>Peptostreptococcales</taxon>
        <taxon>Anaerovoracaceae</taxon>
        <taxon>Aminipila</taxon>
    </lineage>
</organism>
<reference evidence="8 9" key="1">
    <citation type="submission" date="2020-01" db="EMBL/GenBank/DDBJ databases">
        <title>Genomic analysis of Aminipila sp. CBA3637.</title>
        <authorList>
            <person name="Kim Y.B."/>
            <person name="Roh S.W."/>
        </authorList>
    </citation>
    <scope>NUCLEOTIDE SEQUENCE [LARGE SCALE GENOMIC DNA]</scope>
    <source>
        <strain evidence="8 9">CBA3637</strain>
    </source>
</reference>
<sequence length="654" mass="74169">MNRFFYFNMAWANMKKNGRMYLPFCLASIGTVAMFYILNSIAESDGMSMVKGGEILRVILGLGCFIVGMFACIFLFYTNNFLMKQRKKELGIYNVLGMGKLHIGIILFFENAILYGITIVLGLISGLVISKFMFLILLKMMACKIPIAFVIESRAMMISVILFGLIFLAMLLSNMRQIHLAKPVELLQSSNVGEKEPKTKWFLTTIGVITIALGYGIALTIKSPLAAIMMFFLAVILVIIGTYALFTAGSIAVLKTLRKNKNYYYKTKHFIGTSGMIYRMKKNAVGLANICILSTMVLVTLSTTVCLYSGQNSAVENAYPREVEIMSNDITANTKSEIFDIIQKSQSDGIKQAKNIAVFNYFMYDSLRNEDQFSGIDKDSSKTYQLFFIALDDYNSAENTHRKLEDDQVLIYSDSKYDEDSISVLDHKFAVKAHLQNFSFSSVNNMQNYQRIYIVVPNQNVFEELRQKINTTYKSEGILQSYSGFDYQQSAEEGKLFLERLKNNLKQQDMHSYIITKEGMEQDSMAVFGGLLFIGSFLGVLFIMATVLIIYYKQISEGYEDRMRFQIMQKVGLTPKEVKKSIRSQMLTVFFLPLVVAVIHVAGAFNMITKMLALFRLTDINLFLTCTLITILIFGIIYGIVYGLTAKAYYKIVR</sequence>
<dbReference type="Pfam" id="PF02687">
    <property type="entry name" value="FtsX"/>
    <property type="match status" value="1"/>
</dbReference>
<evidence type="ECO:0000256" key="4">
    <source>
        <dbReference type="ARBA" id="ARBA00022989"/>
    </source>
</evidence>
<dbReference type="EMBL" id="CP047591">
    <property type="protein sequence ID" value="QHI72635.1"/>
    <property type="molecule type" value="Genomic_DNA"/>
</dbReference>
<proteinExistence type="inferred from homology"/>
<dbReference type="Proteomes" id="UP000463883">
    <property type="component" value="Chromosome"/>
</dbReference>
<dbReference type="InterPro" id="IPR003838">
    <property type="entry name" value="ABC3_permease_C"/>
</dbReference>
<feature type="domain" description="ABC3 transporter permease C-terminal" evidence="7">
    <location>
        <begin position="65"/>
        <end position="173"/>
    </location>
</feature>
<dbReference type="KEGG" id="amic:Ami3637_09700"/>
<feature type="transmembrane region" description="Helical" evidence="6">
    <location>
        <begin position="20"/>
        <end position="38"/>
    </location>
</feature>
<keyword evidence="2 6" id="KW-1003">Cell membrane</keyword>
<dbReference type="PIRSF" id="PIRSF018968">
    <property type="entry name" value="ABC_permease_BceB"/>
    <property type="match status" value="1"/>
</dbReference>
<evidence type="ECO:0000313" key="9">
    <source>
        <dbReference type="Proteomes" id="UP000463883"/>
    </source>
</evidence>
<feature type="transmembrane region" description="Helical" evidence="6">
    <location>
        <begin position="586"/>
        <end position="608"/>
    </location>
</feature>
<evidence type="ECO:0000256" key="1">
    <source>
        <dbReference type="ARBA" id="ARBA00004651"/>
    </source>
</evidence>
<feature type="transmembrane region" description="Helical" evidence="6">
    <location>
        <begin position="227"/>
        <end position="254"/>
    </location>
</feature>
<keyword evidence="5 6" id="KW-0472">Membrane</keyword>
<accession>A0A6P1MNQ2</accession>
<comment type="similarity">
    <text evidence="6">Belongs to the ABC-4 integral membrane protein family.</text>
</comment>
<dbReference type="GO" id="GO:0055085">
    <property type="term" value="P:transmembrane transport"/>
    <property type="evidence" value="ECO:0007669"/>
    <property type="project" value="UniProtKB-UniRule"/>
</dbReference>
<evidence type="ECO:0000259" key="7">
    <source>
        <dbReference type="Pfam" id="PF02687"/>
    </source>
</evidence>
<keyword evidence="3 6" id="KW-0812">Transmembrane</keyword>
<feature type="transmembrane region" description="Helical" evidence="6">
    <location>
        <begin position="201"/>
        <end position="221"/>
    </location>
</feature>
<evidence type="ECO:0000256" key="5">
    <source>
        <dbReference type="ARBA" id="ARBA00023136"/>
    </source>
</evidence>
<dbReference type="PANTHER" id="PTHR46795">
    <property type="entry name" value="ABC TRANSPORTER PERMEASE-RELATED-RELATED"/>
    <property type="match status" value="1"/>
</dbReference>
<feature type="transmembrane region" description="Helical" evidence="6">
    <location>
        <begin position="155"/>
        <end position="172"/>
    </location>
</feature>